<protein>
    <submittedName>
        <fullName evidence="2">Uncharacterized protein</fullName>
    </submittedName>
</protein>
<feature type="compositionally biased region" description="Basic and acidic residues" evidence="1">
    <location>
        <begin position="1"/>
        <end position="17"/>
    </location>
</feature>
<sequence length="104" mass="11867">EAELRAQEQREKGKIHQEEEEQEKEEEEEEEKEEEDTRRDLSALEPSSWPPEGNILPERAQVSLKKLSYGSPATCSSHGPAQGVLLLLQAQGHSMLHKWAQEHV</sequence>
<organism evidence="2 3">
    <name type="scientific">Marmota monax</name>
    <name type="common">Woodchuck</name>
    <dbReference type="NCBI Taxonomy" id="9995"/>
    <lineage>
        <taxon>Eukaryota</taxon>
        <taxon>Metazoa</taxon>
        <taxon>Chordata</taxon>
        <taxon>Craniata</taxon>
        <taxon>Vertebrata</taxon>
        <taxon>Euteleostomi</taxon>
        <taxon>Mammalia</taxon>
        <taxon>Eutheria</taxon>
        <taxon>Euarchontoglires</taxon>
        <taxon>Glires</taxon>
        <taxon>Rodentia</taxon>
        <taxon>Sciuromorpha</taxon>
        <taxon>Sciuridae</taxon>
        <taxon>Xerinae</taxon>
        <taxon>Marmotini</taxon>
        <taxon>Marmota</taxon>
    </lineage>
</organism>
<reference evidence="2" key="1">
    <citation type="submission" date="2019-04" db="EMBL/GenBank/DDBJ databases">
        <authorList>
            <person name="Alioto T."/>
            <person name="Alioto T."/>
        </authorList>
    </citation>
    <scope>NUCLEOTIDE SEQUENCE [LARGE SCALE GENOMIC DNA]</scope>
</reference>
<evidence type="ECO:0000313" key="2">
    <source>
        <dbReference type="EMBL" id="VTJ86406.1"/>
    </source>
</evidence>
<feature type="non-terminal residue" evidence="2">
    <location>
        <position position="104"/>
    </location>
</feature>
<dbReference type="EMBL" id="CABDUW010002342">
    <property type="protein sequence ID" value="VTJ86406.1"/>
    <property type="molecule type" value="Genomic_DNA"/>
</dbReference>
<proteinExistence type="predicted"/>
<gene>
    <name evidence="2" type="ORF">MONAX_5E026784</name>
</gene>
<feature type="non-terminal residue" evidence="2">
    <location>
        <position position="1"/>
    </location>
</feature>
<comment type="caution">
    <text evidence="2">The sequence shown here is derived from an EMBL/GenBank/DDBJ whole genome shotgun (WGS) entry which is preliminary data.</text>
</comment>
<accession>A0A5E4CX82</accession>
<feature type="compositionally biased region" description="Acidic residues" evidence="1">
    <location>
        <begin position="18"/>
        <end position="34"/>
    </location>
</feature>
<keyword evidence="3" id="KW-1185">Reference proteome</keyword>
<feature type="region of interest" description="Disordered" evidence="1">
    <location>
        <begin position="1"/>
        <end position="55"/>
    </location>
</feature>
<name>A0A5E4CX82_MARMO</name>
<evidence type="ECO:0000256" key="1">
    <source>
        <dbReference type="SAM" id="MobiDB-lite"/>
    </source>
</evidence>
<dbReference type="AlphaFoldDB" id="A0A5E4CX82"/>
<dbReference type="Proteomes" id="UP000335636">
    <property type="component" value="Unassembled WGS sequence"/>
</dbReference>
<evidence type="ECO:0000313" key="3">
    <source>
        <dbReference type="Proteomes" id="UP000335636"/>
    </source>
</evidence>